<dbReference type="EC" id="1.6.5.9" evidence="2"/>
<keyword evidence="4" id="KW-0274">FAD</keyword>
<evidence type="ECO:0000256" key="6">
    <source>
        <dbReference type="ARBA" id="ARBA00023002"/>
    </source>
</evidence>
<dbReference type="Pfam" id="PF07992">
    <property type="entry name" value="Pyr_redox_2"/>
    <property type="match status" value="1"/>
</dbReference>
<keyword evidence="13" id="KW-1185">Reference proteome</keyword>
<dbReference type="Proteomes" id="UP001162891">
    <property type="component" value="Chromosome"/>
</dbReference>
<gene>
    <name evidence="12" type="ORF">AMOR_50650</name>
</gene>
<keyword evidence="7" id="KW-0520">NAD</keyword>
<keyword evidence="9" id="KW-1133">Transmembrane helix</keyword>
<evidence type="ECO:0000259" key="11">
    <source>
        <dbReference type="Pfam" id="PF22366"/>
    </source>
</evidence>
<dbReference type="PRINTS" id="PR00411">
    <property type="entry name" value="PNDRDTASEI"/>
</dbReference>
<evidence type="ECO:0000256" key="9">
    <source>
        <dbReference type="SAM" id="Phobius"/>
    </source>
</evidence>
<feature type="transmembrane region" description="Helical" evidence="9">
    <location>
        <begin position="124"/>
        <end position="143"/>
    </location>
</feature>
<evidence type="ECO:0000256" key="7">
    <source>
        <dbReference type="ARBA" id="ARBA00023027"/>
    </source>
</evidence>
<reference evidence="13" key="1">
    <citation type="journal article" date="2022" name="Int. J. Syst. Evol. Microbiol.">
        <title>Anaeromyxobacter oryzae sp. nov., Anaeromyxobacter diazotrophicus sp. nov. and Anaeromyxobacter paludicola sp. nov., isolated from paddy soils.</title>
        <authorList>
            <person name="Itoh H."/>
            <person name="Xu Z."/>
            <person name="Mise K."/>
            <person name="Masuda Y."/>
            <person name="Ushijima N."/>
            <person name="Hayakawa C."/>
            <person name="Shiratori Y."/>
            <person name="Senoo K."/>
        </authorList>
    </citation>
    <scope>NUCLEOTIDE SEQUENCE [LARGE SCALE GENOMIC DNA]</scope>
    <source>
        <strain evidence="13">Red232</strain>
    </source>
</reference>
<dbReference type="InterPro" id="IPR036188">
    <property type="entry name" value="FAD/NAD-bd_sf"/>
</dbReference>
<evidence type="ECO:0000313" key="12">
    <source>
        <dbReference type="EMBL" id="BDG06069.1"/>
    </source>
</evidence>
<evidence type="ECO:0000256" key="2">
    <source>
        <dbReference type="ARBA" id="ARBA00012637"/>
    </source>
</evidence>
<feature type="transmembrane region" description="Helical" evidence="9">
    <location>
        <begin position="91"/>
        <end position="112"/>
    </location>
</feature>
<sequence length="599" mass="62142">MNGASRTVEGADGGAVAHRRPAPRQGLRTLMAAAPARTRATILGVAAGVVAAPLLAPSLGVGAALATGALAGVAWPALFRRSTPGESLMSGAALGLPLWVLVAVVLVPLLGGAAPRWSAAELRALLPALVGFVLFGAGLGALAHGLAAAADRALGPAPAAAPAPLPPPRRVVILGGGFAGFTCARELERLLEADRSVQVTLVSDTNALLFTPMLAEVAGSSLEPTHISTPLRSSLHRTAVVRGEIARVDLAARAVVLRASDGGPGRTLPYDQLVVAVGAVTNYFGSAAIEATAIGFKSLGEATRIRNRVIDALERAEREPDPAARAAHLTFVVAGGGFAGVELAGALNDFARGALADYPGLSPQDVRVLLVHAGDRILPELSASLGAYAEARLRERGVEFALGARVADARPGAVVLEPPATVDAATLVWTAGARPSPLLGLLPVERDRRGAIQVDANLAVPGWPGVWAGGDCAAITDAVTGRPCPPTAQFALREGRQLARNVLAALRGEEPRPFRFASLGALCVIGHQTACAELRIPFTRGRSIRFSGLLAWLLWRAIYLSKLPGLDRKVRVLSDWTLELFFPRDIVRIADERSAPVTR</sequence>
<keyword evidence="6" id="KW-0560">Oxidoreductase</keyword>
<feature type="domain" description="FAD/NAD(P)-binding" evidence="10">
    <location>
        <begin position="170"/>
        <end position="495"/>
    </location>
</feature>
<organism evidence="12 13">
    <name type="scientific">Anaeromyxobacter oryzae</name>
    <dbReference type="NCBI Taxonomy" id="2918170"/>
    <lineage>
        <taxon>Bacteria</taxon>
        <taxon>Pseudomonadati</taxon>
        <taxon>Myxococcota</taxon>
        <taxon>Myxococcia</taxon>
        <taxon>Myxococcales</taxon>
        <taxon>Cystobacterineae</taxon>
        <taxon>Anaeromyxobacteraceae</taxon>
        <taxon>Anaeromyxobacter</taxon>
    </lineage>
</organism>
<dbReference type="InterPro" id="IPR023753">
    <property type="entry name" value="FAD/NAD-binding_dom"/>
</dbReference>
<feature type="transmembrane region" description="Helical" evidence="9">
    <location>
        <begin position="38"/>
        <end position="55"/>
    </location>
</feature>
<evidence type="ECO:0000256" key="4">
    <source>
        <dbReference type="ARBA" id="ARBA00022827"/>
    </source>
</evidence>
<dbReference type="Pfam" id="PF22366">
    <property type="entry name" value="NDH2_C"/>
    <property type="match status" value="1"/>
</dbReference>
<dbReference type="EMBL" id="AP025591">
    <property type="protein sequence ID" value="BDG06069.1"/>
    <property type="molecule type" value="Genomic_DNA"/>
</dbReference>
<protein>
    <recommendedName>
        <fullName evidence="2">NADH:ubiquinone reductase (non-electrogenic)</fullName>
        <ecNumber evidence="2">1.6.5.9</ecNumber>
    </recommendedName>
</protein>
<evidence type="ECO:0000259" key="10">
    <source>
        <dbReference type="Pfam" id="PF07992"/>
    </source>
</evidence>
<accession>A0ABM7X2P6</accession>
<evidence type="ECO:0000313" key="13">
    <source>
        <dbReference type="Proteomes" id="UP001162891"/>
    </source>
</evidence>
<dbReference type="SUPFAM" id="SSF51905">
    <property type="entry name" value="FAD/NAD(P)-binding domain"/>
    <property type="match status" value="2"/>
</dbReference>
<feature type="domain" description="External alternative NADH-ubiquinone oxidoreductase-like C-terminal" evidence="11">
    <location>
        <begin position="519"/>
        <end position="585"/>
    </location>
</feature>
<evidence type="ECO:0000256" key="1">
    <source>
        <dbReference type="ARBA" id="ARBA00005272"/>
    </source>
</evidence>
<evidence type="ECO:0000256" key="5">
    <source>
        <dbReference type="ARBA" id="ARBA00022946"/>
    </source>
</evidence>
<comment type="catalytic activity">
    <reaction evidence="8">
        <text>a quinone + NADH + H(+) = a quinol + NAD(+)</text>
        <dbReference type="Rhea" id="RHEA:46160"/>
        <dbReference type="ChEBI" id="CHEBI:15378"/>
        <dbReference type="ChEBI" id="CHEBI:24646"/>
        <dbReference type="ChEBI" id="CHEBI:57540"/>
        <dbReference type="ChEBI" id="CHEBI:57945"/>
        <dbReference type="ChEBI" id="CHEBI:132124"/>
        <dbReference type="EC" id="1.6.5.9"/>
    </reaction>
</comment>
<keyword evidence="3" id="KW-0285">Flavoprotein</keyword>
<keyword evidence="9" id="KW-0472">Membrane</keyword>
<proteinExistence type="inferred from homology"/>
<dbReference type="PANTHER" id="PTHR43706">
    <property type="entry name" value="NADH DEHYDROGENASE"/>
    <property type="match status" value="1"/>
</dbReference>
<comment type="similarity">
    <text evidence="1">Belongs to the NADH dehydrogenase family.</text>
</comment>
<name>A0ABM7X2P6_9BACT</name>
<dbReference type="Gene3D" id="3.50.50.100">
    <property type="match status" value="1"/>
</dbReference>
<dbReference type="InterPro" id="IPR045024">
    <property type="entry name" value="NDH-2"/>
</dbReference>
<dbReference type="PANTHER" id="PTHR43706:SF47">
    <property type="entry name" value="EXTERNAL NADH-UBIQUINONE OXIDOREDUCTASE 1, MITOCHONDRIAL-RELATED"/>
    <property type="match status" value="1"/>
</dbReference>
<evidence type="ECO:0000256" key="3">
    <source>
        <dbReference type="ARBA" id="ARBA00022630"/>
    </source>
</evidence>
<dbReference type="InterPro" id="IPR054585">
    <property type="entry name" value="NDH2-like_C"/>
</dbReference>
<dbReference type="PRINTS" id="PR00368">
    <property type="entry name" value="FADPNR"/>
</dbReference>
<keyword evidence="5" id="KW-0809">Transit peptide</keyword>
<keyword evidence="9" id="KW-0812">Transmembrane</keyword>
<evidence type="ECO:0000256" key="8">
    <source>
        <dbReference type="ARBA" id="ARBA00047599"/>
    </source>
</evidence>